<evidence type="ECO:0000313" key="3">
    <source>
        <dbReference type="EMBL" id="EON66390.1"/>
    </source>
</evidence>
<name>R7YWS6_CONA1</name>
<dbReference type="PANTHER" id="PTHR10900">
    <property type="entry name" value="PERIOSTIN-RELATED"/>
    <property type="match status" value="1"/>
</dbReference>
<dbReference type="RefSeq" id="XP_007781707.1">
    <property type="nucleotide sequence ID" value="XM_007783517.1"/>
</dbReference>
<keyword evidence="4" id="KW-1185">Reference proteome</keyword>
<dbReference type="AlphaFoldDB" id="R7YWS6"/>
<dbReference type="InterPro" id="IPR036378">
    <property type="entry name" value="FAS1_dom_sf"/>
</dbReference>
<dbReference type="HOGENOM" id="CLU_026522_0_0_1"/>
<dbReference type="OrthoDB" id="7700931at2759"/>
<reference evidence="4" key="1">
    <citation type="submission" date="2012-06" db="EMBL/GenBank/DDBJ databases">
        <title>The genome sequence of Coniosporium apollinis CBS 100218.</title>
        <authorList>
            <consortium name="The Broad Institute Genome Sequencing Platform"/>
            <person name="Cuomo C."/>
            <person name="Gorbushina A."/>
            <person name="Noack S."/>
            <person name="Walker B."/>
            <person name="Young S.K."/>
            <person name="Zeng Q."/>
            <person name="Gargeya S."/>
            <person name="Fitzgerald M."/>
            <person name="Haas B."/>
            <person name="Abouelleil A."/>
            <person name="Alvarado L."/>
            <person name="Arachchi H.M."/>
            <person name="Berlin A.M."/>
            <person name="Chapman S.B."/>
            <person name="Goldberg J."/>
            <person name="Griggs A."/>
            <person name="Gujja S."/>
            <person name="Hansen M."/>
            <person name="Howarth C."/>
            <person name="Imamovic A."/>
            <person name="Larimer J."/>
            <person name="McCowan C."/>
            <person name="Montmayeur A."/>
            <person name="Murphy C."/>
            <person name="Neiman D."/>
            <person name="Pearson M."/>
            <person name="Priest M."/>
            <person name="Roberts A."/>
            <person name="Saif S."/>
            <person name="Shea T."/>
            <person name="Sisk P."/>
            <person name="Sykes S."/>
            <person name="Wortman J."/>
            <person name="Nusbaum C."/>
            <person name="Birren B."/>
        </authorList>
    </citation>
    <scope>NUCLEOTIDE SEQUENCE [LARGE SCALE GENOMIC DNA]</scope>
    <source>
        <strain evidence="4">CBS 100218</strain>
    </source>
</reference>
<proteinExistence type="predicted"/>
<sequence length="471" mass="51920">MKLSPILHFAALGAALVIPDEGVLSEVAAETRKISSSVYEEIQSSFSNAVENSKNALDSALDSLSHTSSSFNDKLQDTAYNVDAWFNSHLPFEDFSGGEHPPHHGPPHDGPPHHGPPHHGPHHPPHHGKPNMTVYQLIAESKYTTKLAKLINDDEDLVKLLNGTTANFTVFAPTDHAFEKIPEHAPKPSKEMIRKLLSYHVSSDFYPAGRVLKTHTIPTILGEPSLGKKPMPQRLAVKLTLRGLTLNYYARIVAVDIFGTNGVIHGLDDIIIPPPKTLEIIDLFPTEFSTLELGLGKTGLLDTLNTTAHAGGTFFAPSNFAFRKLGPKINAFLFSKYGLKYLKGLLEYHVVVNQTLYSDAFYKSTGEESMDHHDGNGYFHVDLPTLLDDRSLSVDVARYGPFISIKINGFSRVTAQDGVAKDGVIQVVSDVLIPPKKLGGAQVEYWTGEEMSVEEFMERLEPFVQDDRLDL</sequence>
<dbReference type="PANTHER" id="PTHR10900:SF125">
    <property type="entry name" value="FAS1 DOMAIN-CONTAINING PROTEIN YLR001C"/>
    <property type="match status" value="1"/>
</dbReference>
<dbReference type="PROSITE" id="PS50213">
    <property type="entry name" value="FAS1"/>
    <property type="match status" value="2"/>
</dbReference>
<feature type="compositionally biased region" description="Basic residues" evidence="1">
    <location>
        <begin position="115"/>
        <end position="129"/>
    </location>
</feature>
<protein>
    <recommendedName>
        <fullName evidence="2">FAS1 domain-containing protein</fullName>
    </recommendedName>
</protein>
<evidence type="ECO:0000256" key="1">
    <source>
        <dbReference type="SAM" id="MobiDB-lite"/>
    </source>
</evidence>
<dbReference type="SMART" id="SM00554">
    <property type="entry name" value="FAS1"/>
    <property type="match status" value="2"/>
</dbReference>
<feature type="region of interest" description="Disordered" evidence="1">
    <location>
        <begin position="93"/>
        <end position="131"/>
    </location>
</feature>
<accession>R7YWS6</accession>
<dbReference type="Gene3D" id="2.30.180.10">
    <property type="entry name" value="FAS1 domain"/>
    <property type="match status" value="2"/>
</dbReference>
<dbReference type="FunFam" id="2.30.180.10:FF:000042">
    <property type="entry name" value="Fasciclin domain family"/>
    <property type="match status" value="1"/>
</dbReference>
<feature type="domain" description="FAS1" evidence="2">
    <location>
        <begin position="131"/>
        <end position="271"/>
    </location>
</feature>
<dbReference type="eggNOG" id="KOG1218">
    <property type="taxonomic scope" value="Eukaryota"/>
</dbReference>
<dbReference type="EMBL" id="JH767580">
    <property type="protein sequence ID" value="EON66390.1"/>
    <property type="molecule type" value="Genomic_DNA"/>
</dbReference>
<feature type="compositionally biased region" description="Basic and acidic residues" evidence="1">
    <location>
        <begin position="100"/>
        <end position="112"/>
    </location>
</feature>
<dbReference type="Proteomes" id="UP000016924">
    <property type="component" value="Unassembled WGS sequence"/>
</dbReference>
<dbReference type="OMA" id="GVKGFTH"/>
<dbReference type="InterPro" id="IPR000782">
    <property type="entry name" value="FAS1_domain"/>
</dbReference>
<organism evidence="3 4">
    <name type="scientific">Coniosporium apollinis (strain CBS 100218)</name>
    <name type="common">Rock-inhabiting black yeast</name>
    <dbReference type="NCBI Taxonomy" id="1168221"/>
    <lineage>
        <taxon>Eukaryota</taxon>
        <taxon>Fungi</taxon>
        <taxon>Dikarya</taxon>
        <taxon>Ascomycota</taxon>
        <taxon>Pezizomycotina</taxon>
        <taxon>Dothideomycetes</taxon>
        <taxon>Dothideomycetes incertae sedis</taxon>
        <taxon>Coniosporium</taxon>
    </lineage>
</organism>
<evidence type="ECO:0000259" key="2">
    <source>
        <dbReference type="PROSITE" id="PS50213"/>
    </source>
</evidence>
<gene>
    <name evidence="3" type="ORF">W97_05487</name>
</gene>
<dbReference type="Pfam" id="PF02469">
    <property type="entry name" value="Fasciclin"/>
    <property type="match status" value="2"/>
</dbReference>
<dbReference type="STRING" id="1168221.R7YWS6"/>
<feature type="domain" description="FAS1" evidence="2">
    <location>
        <begin position="275"/>
        <end position="432"/>
    </location>
</feature>
<dbReference type="GeneID" id="19902798"/>
<dbReference type="SUPFAM" id="SSF82153">
    <property type="entry name" value="FAS1 domain"/>
    <property type="match status" value="2"/>
</dbReference>
<evidence type="ECO:0000313" key="4">
    <source>
        <dbReference type="Proteomes" id="UP000016924"/>
    </source>
</evidence>
<dbReference type="InterPro" id="IPR050904">
    <property type="entry name" value="Adhesion/Biosynth-related"/>
</dbReference>